<feature type="region of interest" description="Disordered" evidence="6">
    <location>
        <begin position="199"/>
        <end position="235"/>
    </location>
</feature>
<proteinExistence type="inferred from homology"/>
<keyword evidence="9" id="KW-1185">Reference proteome</keyword>
<dbReference type="OrthoDB" id="108790at2"/>
<dbReference type="Proteomes" id="UP000198356">
    <property type="component" value="Unassembled WGS sequence"/>
</dbReference>
<feature type="compositionally biased region" description="Basic and acidic residues" evidence="6">
    <location>
        <begin position="149"/>
        <end position="160"/>
    </location>
</feature>
<accession>A0A239K918</accession>
<evidence type="ECO:0000256" key="6">
    <source>
        <dbReference type="SAM" id="MobiDB-lite"/>
    </source>
</evidence>
<evidence type="ECO:0000313" key="9">
    <source>
        <dbReference type="Proteomes" id="UP000198356"/>
    </source>
</evidence>
<feature type="region of interest" description="Disordered" evidence="6">
    <location>
        <begin position="58"/>
        <end position="92"/>
    </location>
</feature>
<name>A0A239K918_9BACT</name>
<evidence type="ECO:0000256" key="2">
    <source>
        <dbReference type="ARBA" id="ARBA00010265"/>
    </source>
</evidence>
<gene>
    <name evidence="8" type="ORF">SAMN05421770_104353</name>
</gene>
<keyword evidence="5 7" id="KW-0472">Membrane</keyword>
<feature type="compositionally biased region" description="Polar residues" evidence="6">
    <location>
        <begin position="134"/>
        <end position="143"/>
    </location>
</feature>
<feature type="region of interest" description="Disordered" evidence="6">
    <location>
        <begin position="127"/>
        <end position="161"/>
    </location>
</feature>
<feature type="transmembrane region" description="Helical" evidence="7">
    <location>
        <begin position="28"/>
        <end position="48"/>
    </location>
</feature>
<protein>
    <submittedName>
        <fullName evidence="8">Type IV secretion system protein VirB10</fullName>
    </submittedName>
</protein>
<dbReference type="RefSeq" id="WP_089408989.1">
    <property type="nucleotide sequence ID" value="NZ_FZOU01000004.1"/>
</dbReference>
<comment type="subcellular location">
    <subcellularLocation>
        <location evidence="1">Membrane</location>
        <topology evidence="1">Single-pass membrane protein</topology>
    </subcellularLocation>
</comment>
<dbReference type="InterPro" id="IPR005498">
    <property type="entry name" value="T4SS_VirB10/TraB/TrbI"/>
</dbReference>
<evidence type="ECO:0000313" key="8">
    <source>
        <dbReference type="EMBL" id="SNT14099.1"/>
    </source>
</evidence>
<comment type="similarity">
    <text evidence="2">Belongs to the TrbI/VirB10 family.</text>
</comment>
<sequence length="440" mass="46682">MTEPNQNSPATVPDQPEAKSPLKKGMPVVVVLVVIIALIGVANVSSLLSGNKKAAPASAMTMRPASPNAQQVNSFSTQQQVQAQRDAEERQHQQELAAAMQQLQAEQSVPGPEAAGTQPMTAAQRDAIYGNGPNAPQHTSNISQAQAEAKQKQLAKDKQAQDAINSDTVAIDFAHAGAPAVVLPTKTAVLGEREELYPQATTEANGSSSPDSANERPGSVQVASKQQAKPESKADAMAGYDFDSYQGRLYRIFEGTVFEGVVTNHIDGGLSGPILVMLTTDYYSHDHQQLLMPQGTRLIGTVQSVGNAQQRKMFVTFHRAVCPDGFSLDFDKYIGLDPLGTTGLATKVDHGYLMAFGAAAAVGGLGGLAQIGNNGSVLTASSQIRSGISEQSATEGEQVLNHFLNRLPVITLKEGSRARVYVGRDILIPSYAEHRVDPTM</sequence>
<keyword evidence="3 7" id="KW-0812">Transmembrane</keyword>
<evidence type="ECO:0000256" key="5">
    <source>
        <dbReference type="ARBA" id="ARBA00023136"/>
    </source>
</evidence>
<dbReference type="Gene3D" id="2.40.128.260">
    <property type="entry name" value="Type IV secretion system, VirB10/TraB/TrbI"/>
    <property type="match status" value="1"/>
</dbReference>
<dbReference type="GO" id="GO:0016020">
    <property type="term" value="C:membrane"/>
    <property type="evidence" value="ECO:0007669"/>
    <property type="project" value="UniProtKB-SubCell"/>
</dbReference>
<dbReference type="InterPro" id="IPR042217">
    <property type="entry name" value="T4SS_VirB10/TrbI"/>
</dbReference>
<feature type="compositionally biased region" description="Polar residues" evidence="6">
    <location>
        <begin position="67"/>
        <end position="83"/>
    </location>
</feature>
<keyword evidence="4 7" id="KW-1133">Transmembrane helix</keyword>
<evidence type="ECO:0000256" key="1">
    <source>
        <dbReference type="ARBA" id="ARBA00004167"/>
    </source>
</evidence>
<feature type="region of interest" description="Disordered" evidence="6">
    <location>
        <begin position="1"/>
        <end position="21"/>
    </location>
</feature>
<organism evidence="8 9">
    <name type="scientific">Granulicella rosea</name>
    <dbReference type="NCBI Taxonomy" id="474952"/>
    <lineage>
        <taxon>Bacteria</taxon>
        <taxon>Pseudomonadati</taxon>
        <taxon>Acidobacteriota</taxon>
        <taxon>Terriglobia</taxon>
        <taxon>Terriglobales</taxon>
        <taxon>Acidobacteriaceae</taxon>
        <taxon>Granulicella</taxon>
    </lineage>
</organism>
<dbReference type="CDD" id="cd16429">
    <property type="entry name" value="VirB10"/>
    <property type="match status" value="1"/>
</dbReference>
<evidence type="ECO:0000256" key="7">
    <source>
        <dbReference type="SAM" id="Phobius"/>
    </source>
</evidence>
<dbReference type="AlphaFoldDB" id="A0A239K918"/>
<feature type="compositionally biased region" description="Polar residues" evidence="6">
    <location>
        <begin position="199"/>
        <end position="212"/>
    </location>
</feature>
<dbReference type="Pfam" id="PF03743">
    <property type="entry name" value="TrbI"/>
    <property type="match status" value="1"/>
</dbReference>
<feature type="compositionally biased region" description="Polar residues" evidence="6">
    <location>
        <begin position="1"/>
        <end position="10"/>
    </location>
</feature>
<evidence type="ECO:0000256" key="3">
    <source>
        <dbReference type="ARBA" id="ARBA00022692"/>
    </source>
</evidence>
<dbReference type="EMBL" id="FZOU01000004">
    <property type="protein sequence ID" value="SNT14099.1"/>
    <property type="molecule type" value="Genomic_DNA"/>
</dbReference>
<reference evidence="8 9" key="1">
    <citation type="submission" date="2017-06" db="EMBL/GenBank/DDBJ databases">
        <authorList>
            <person name="Kim H.J."/>
            <person name="Triplett B.A."/>
        </authorList>
    </citation>
    <scope>NUCLEOTIDE SEQUENCE [LARGE SCALE GENOMIC DNA]</scope>
    <source>
        <strain evidence="8 9">DSM 18704</strain>
    </source>
</reference>
<evidence type="ECO:0000256" key="4">
    <source>
        <dbReference type="ARBA" id="ARBA00022989"/>
    </source>
</evidence>